<protein>
    <recommendedName>
        <fullName evidence="4">Thaumatin-like protein 1</fullName>
    </recommendedName>
</protein>
<dbReference type="PANTHER" id="PTHR36340:SF1">
    <property type="entry name" value="NAD(P)H DEHYDROGENASE SUBUNIT CRR3, CHLOROPLASTIC-RELATED"/>
    <property type="match status" value="1"/>
</dbReference>
<dbReference type="InterPro" id="IPR037176">
    <property type="entry name" value="Osmotin/thaumatin-like_sf"/>
</dbReference>
<dbReference type="PROSITE" id="PS51367">
    <property type="entry name" value="THAUMATIN_2"/>
    <property type="match status" value="1"/>
</dbReference>
<dbReference type="PANTHER" id="PTHR36340">
    <property type="entry name" value="NAD(P)H DEHYDROGENASE SUBUNIT CRR3, CHLOROPLASTIC-RELATED"/>
    <property type="match status" value="1"/>
</dbReference>
<evidence type="ECO:0000256" key="1">
    <source>
        <dbReference type="SAM" id="MobiDB-lite"/>
    </source>
</evidence>
<reference evidence="2 3" key="1">
    <citation type="journal article" date="2023" name="Hortic Res">
        <title>The complete reference genome for grapevine (Vitis vinifera L.) genetics and breeding.</title>
        <authorList>
            <person name="Shi X."/>
            <person name="Cao S."/>
            <person name="Wang X."/>
            <person name="Huang S."/>
            <person name="Wang Y."/>
            <person name="Liu Z."/>
            <person name="Liu W."/>
            <person name="Leng X."/>
            <person name="Peng Y."/>
            <person name="Wang N."/>
            <person name="Wang Y."/>
            <person name="Ma Z."/>
            <person name="Xu X."/>
            <person name="Zhang F."/>
            <person name="Xue H."/>
            <person name="Zhong H."/>
            <person name="Wang Y."/>
            <person name="Zhang K."/>
            <person name="Velt A."/>
            <person name="Avia K."/>
            <person name="Holtgrawe D."/>
            <person name="Grimplet J."/>
            <person name="Matus J.T."/>
            <person name="Ware D."/>
            <person name="Wu X."/>
            <person name="Wang H."/>
            <person name="Liu C."/>
            <person name="Fang Y."/>
            <person name="Rustenholz C."/>
            <person name="Cheng Z."/>
            <person name="Xiao H."/>
            <person name="Zhou Y."/>
        </authorList>
    </citation>
    <scope>NUCLEOTIDE SEQUENCE [LARGE SCALE GENOMIC DNA]</scope>
    <source>
        <strain evidence="3">cv. Pinot noir / PN40024</strain>
        <tissue evidence="2">Leaf</tissue>
    </source>
</reference>
<name>A0ABY9BCP0_VITVI</name>
<organism evidence="2 3">
    <name type="scientific">Vitis vinifera</name>
    <name type="common">Grape</name>
    <dbReference type="NCBI Taxonomy" id="29760"/>
    <lineage>
        <taxon>Eukaryota</taxon>
        <taxon>Viridiplantae</taxon>
        <taxon>Streptophyta</taxon>
        <taxon>Embryophyta</taxon>
        <taxon>Tracheophyta</taxon>
        <taxon>Spermatophyta</taxon>
        <taxon>Magnoliopsida</taxon>
        <taxon>eudicotyledons</taxon>
        <taxon>Gunneridae</taxon>
        <taxon>Pentapetalae</taxon>
        <taxon>rosids</taxon>
        <taxon>Vitales</taxon>
        <taxon>Vitaceae</taxon>
        <taxon>Viteae</taxon>
        <taxon>Vitis</taxon>
    </lineage>
</organism>
<evidence type="ECO:0000313" key="2">
    <source>
        <dbReference type="EMBL" id="WJZ80524.1"/>
    </source>
</evidence>
<gene>
    <name evidence="2" type="ORF">VitviT2T_000436</name>
</gene>
<dbReference type="Proteomes" id="UP001227230">
    <property type="component" value="Chromosome 1"/>
</dbReference>
<accession>A0ABY9BCP0</accession>
<dbReference type="SMART" id="SM00205">
    <property type="entry name" value="THN"/>
    <property type="match status" value="1"/>
</dbReference>
<dbReference type="Pfam" id="PF00314">
    <property type="entry name" value="Thaumatin"/>
    <property type="match status" value="1"/>
</dbReference>
<evidence type="ECO:0000313" key="3">
    <source>
        <dbReference type="Proteomes" id="UP001227230"/>
    </source>
</evidence>
<dbReference type="InterPro" id="IPR001938">
    <property type="entry name" value="Thaumatin"/>
</dbReference>
<dbReference type="InterPro" id="IPR038931">
    <property type="entry name" value="CRR3"/>
</dbReference>
<dbReference type="SUPFAM" id="SSF49870">
    <property type="entry name" value="Osmotin, thaumatin-like protein"/>
    <property type="match status" value="1"/>
</dbReference>
<proteinExistence type="predicted"/>
<evidence type="ECO:0008006" key="4">
    <source>
        <dbReference type="Google" id="ProtNLM"/>
    </source>
</evidence>
<keyword evidence="3" id="KW-1185">Reference proteome</keyword>
<feature type="region of interest" description="Disordered" evidence="1">
    <location>
        <begin position="15"/>
        <end position="47"/>
    </location>
</feature>
<dbReference type="EMBL" id="CP126648">
    <property type="protein sequence ID" value="WJZ80524.1"/>
    <property type="molecule type" value="Genomic_DNA"/>
</dbReference>
<sequence>MRCVSMSTPIALASLNHHSQPPLPQPKRIEPTTLPKTKRPQPPQRQPSVIQIERAIGAGIFRDRDPRGSDQNKTLFDLLLSNSIGKTEGSVEKKLRETGEWIIDRAEGTSRSAAKQILMVTFLWVLPTWTLSSPGSSATASWKRARELLGFCTGCNFDGSGLGSCIIGDCGSGTIECNGVGVALPATLAEFTLGTGGQDFYNVSLIDGCNLSMIVERSGWSRMCASTGCTVDLNQGCPAKLKVEDGNVCRSEHVRGIWEPGVQLQQRV</sequence>
<dbReference type="Gene3D" id="2.60.110.10">
    <property type="entry name" value="Thaumatin"/>
    <property type="match status" value="1"/>
</dbReference>